<dbReference type="PANTHER" id="PTHR20835:SF0">
    <property type="entry name" value="E3 UBIQUITIN-PROTEIN LIGASE PPP1R11"/>
    <property type="match status" value="1"/>
</dbReference>
<accession>A0A1B6DAN8</accession>
<dbReference type="AlphaFoldDB" id="A0A1B6DAN8"/>
<evidence type="ECO:0000256" key="1">
    <source>
        <dbReference type="ARBA" id="ARBA00021994"/>
    </source>
</evidence>
<dbReference type="Pfam" id="PF07491">
    <property type="entry name" value="PPI_Ypi1"/>
    <property type="match status" value="1"/>
</dbReference>
<protein>
    <recommendedName>
        <fullName evidence="1">E3 ubiquitin-protein ligase PPP1R11</fullName>
    </recommendedName>
    <alternativeName>
        <fullName evidence="2">Protein phosphatase 1 regulatory subunit 11</fullName>
    </alternativeName>
</protein>
<reference evidence="3" key="1">
    <citation type="submission" date="2015-12" db="EMBL/GenBank/DDBJ databases">
        <title>De novo transcriptome assembly of four potential Pierce s Disease insect vectors from Arizona vineyards.</title>
        <authorList>
            <person name="Tassone E.E."/>
        </authorList>
    </citation>
    <scope>NUCLEOTIDE SEQUENCE</scope>
</reference>
<evidence type="ECO:0000256" key="2">
    <source>
        <dbReference type="ARBA" id="ARBA00031039"/>
    </source>
</evidence>
<name>A0A1B6DAN8_9HEMI</name>
<dbReference type="PANTHER" id="PTHR20835">
    <property type="entry name" value="E3 UBIQUITIN-PROTEIN LIGASE PPP1R11-RELATED"/>
    <property type="match status" value="1"/>
</dbReference>
<gene>
    <name evidence="3" type="ORF">g.6628</name>
</gene>
<dbReference type="EMBL" id="GEDC01014550">
    <property type="protein sequence ID" value="JAS22748.1"/>
    <property type="molecule type" value="Transcribed_RNA"/>
</dbReference>
<dbReference type="GO" id="GO:0008157">
    <property type="term" value="F:protein phosphatase 1 binding"/>
    <property type="evidence" value="ECO:0007669"/>
    <property type="project" value="TreeGrafter"/>
</dbReference>
<evidence type="ECO:0000313" key="3">
    <source>
        <dbReference type="EMBL" id="JAS22748.1"/>
    </source>
</evidence>
<dbReference type="GO" id="GO:0004865">
    <property type="term" value="F:protein serine/threonine phosphatase inhibitor activity"/>
    <property type="evidence" value="ECO:0007669"/>
    <property type="project" value="InterPro"/>
</dbReference>
<dbReference type="InterPro" id="IPR011107">
    <property type="entry name" value="PPI_Ypi1"/>
</dbReference>
<proteinExistence type="predicted"/>
<sequence length="110" mass="12652">MADSIETTSTITVIEDECDFQGPHEPVRLKLKKPKSKKQVNWGEGTIDNEHLNKKKSKCCCIYNKPRAFGESSSDSSDDECENCQGHVEKKEKEQKTNFTIFFTCTRFIR</sequence>
<dbReference type="GO" id="GO:0005634">
    <property type="term" value="C:nucleus"/>
    <property type="evidence" value="ECO:0007669"/>
    <property type="project" value="TreeGrafter"/>
</dbReference>
<organism evidence="3">
    <name type="scientific">Clastoptera arizonana</name>
    <name type="common">Arizona spittle bug</name>
    <dbReference type="NCBI Taxonomy" id="38151"/>
    <lineage>
        <taxon>Eukaryota</taxon>
        <taxon>Metazoa</taxon>
        <taxon>Ecdysozoa</taxon>
        <taxon>Arthropoda</taxon>
        <taxon>Hexapoda</taxon>
        <taxon>Insecta</taxon>
        <taxon>Pterygota</taxon>
        <taxon>Neoptera</taxon>
        <taxon>Paraneoptera</taxon>
        <taxon>Hemiptera</taxon>
        <taxon>Auchenorrhyncha</taxon>
        <taxon>Cercopoidea</taxon>
        <taxon>Clastopteridae</taxon>
        <taxon>Clastoptera</taxon>
    </lineage>
</organism>